<comment type="caution">
    <text evidence="2">The sequence shown here is derived from an EMBL/GenBank/DDBJ whole genome shotgun (WGS) entry which is preliminary data.</text>
</comment>
<dbReference type="GO" id="GO:0005777">
    <property type="term" value="C:peroxisome"/>
    <property type="evidence" value="ECO:0007669"/>
    <property type="project" value="InterPro"/>
</dbReference>
<feature type="region of interest" description="Disordered" evidence="1">
    <location>
        <begin position="1253"/>
        <end position="1334"/>
    </location>
</feature>
<dbReference type="PANTHER" id="PTHR14918:SF3">
    <property type="entry name" value="KICSTOR COMPLEX PROTEIN SZT2"/>
    <property type="match status" value="1"/>
</dbReference>
<accession>A0AAW2HTF5</accession>
<evidence type="ECO:0008006" key="3">
    <source>
        <dbReference type="Google" id="ProtNLM"/>
    </source>
</evidence>
<sequence length="1334" mass="150073">MDELSVQNGQKDDAKTESEANRLLLRAKTVYLYMASETRVSRSSRVQWLIDHLGGTVTVPVIDSLEKITKAIEIVSVIPEEVGFNDWRPETTHMFQYYIHPHTKLLFLSRRYCLTYCLDMSPSLSAVDIQNGEVMMDKVFTCLKTSLEGVSKSFVLPGSTLVFHPEIYVSVIANTPFFVTPAQQVLLQSWHVTSDNLPDLFKNIQAELLKLENAVAEVSQIFMDQMEERRVESNNIVGTLFEEDLSKRKSSQVAMVNPDQGFINMLRFAMLALRLLPAASSAGIIVVTDGVITLPDAYLLDATLNRLRSTGVCCSFLHVGSPFHPHGGQARVPYSDLMNFVASASFGIHMTNIPEATILDFRDLQMNRYHRAFLNWSFQSFEHNESLNANFSQWRLSNPSFSNGQDLQLLRKRQLEESLNVPLVKLLCCRIREGYIVKNINLNEAQIEIKLLLPWKYQVHLECVVKSKWPPTSTSVNYSLFIKAPYQFLHDISCTTKKPSSAPFRQAVVSRFWLTLKNSMQSDYLLVHLHSKESNPSWNSIPESVRSGLPLFYMSTGPGVTPSITSANEAMNSQFAAFWKPISLLDPEIWHKWLHTYRIGLILRHDYPLPKNLHLTNPNSRFQGIQCRQAATTLQAMLRDTTSFVLVDNKSFVKLFPPEGDISSAWFCIVTITCKSPCVVINIAFPCGIPSKRRLALVSDIKSRLCELSCSLSSHERFDDRQPGGDHAPVSRKCSRVSCCTVLQKPVEKILIRYKRMPGTFDTVVFPDGTQPVISARSPVTESGRAGYLVTTLSRYLHHKRWIWSAQNSPGASLGTPAVARILSTITKMRLQEGFSFAHSQAGIVNMLLEVQMQGNPELGEEVSKCVLQYVLFPPHSKPDEDRNQSEGESDEEEPEGMLQIVTESWVEPHSGLVAGGPSPRSYMDQLPYNKLSDAIANVDAQCISSLITFEHLSLMARNKTVPPPSNMSVIPDLSKLKDHVIVYHDGVSICDDRIHYVPFLFNLINILPKCRQAELLFSMPIQDIPSNWQVPSKLIDNKDSLNPDLKNASLMELIFDQLSKLHDRELHLNEEDSMQFMEHLHKRERNSEVHPIPIPKYWGANTSTPELEVLPEGDQPGPHHADVHSGELRRTEVANVAHAVQQRGDKIAQDAAPRREQHRGNGAEASVAEHGKPPGDTAGQDDLPIDASARGEGRRDGEGESVREQFLQLRTRESVPVGVGPVRVRVDRGAEVGLQRGDLPVRDDAAGIERLQLPAGVQRDDEAVPGPRQQPRHELRPRQQEERERPDHIHGGEDLGEPQRESVLGRVGRVGGDQIEHSGERNQRRPHRQVQQR</sequence>
<dbReference type="EMBL" id="JARGDH010000003">
    <property type="protein sequence ID" value="KAL0272956.1"/>
    <property type="molecule type" value="Genomic_DNA"/>
</dbReference>
<feature type="compositionally biased region" description="Basic and acidic residues" evidence="1">
    <location>
        <begin position="877"/>
        <end position="886"/>
    </location>
</feature>
<feature type="region of interest" description="Disordered" evidence="1">
    <location>
        <begin position="1143"/>
        <end position="1203"/>
    </location>
</feature>
<evidence type="ECO:0000256" key="1">
    <source>
        <dbReference type="SAM" id="MobiDB-lite"/>
    </source>
</evidence>
<feature type="region of interest" description="Disordered" evidence="1">
    <location>
        <begin position="874"/>
        <end position="897"/>
    </location>
</feature>
<evidence type="ECO:0000313" key="2">
    <source>
        <dbReference type="EMBL" id="KAL0272956.1"/>
    </source>
</evidence>
<reference evidence="2" key="1">
    <citation type="journal article" date="2024" name="Gigascience">
        <title>Chromosome-level genome of the poultry shaft louse Menopon gallinae provides insight into the host-switching and adaptive evolution of parasitic lice.</title>
        <authorList>
            <person name="Xu Y."/>
            <person name="Ma L."/>
            <person name="Liu S."/>
            <person name="Liang Y."/>
            <person name="Liu Q."/>
            <person name="He Z."/>
            <person name="Tian L."/>
            <person name="Duan Y."/>
            <person name="Cai W."/>
            <person name="Li H."/>
            <person name="Song F."/>
        </authorList>
    </citation>
    <scope>NUCLEOTIDE SEQUENCE</scope>
    <source>
        <strain evidence="2">Cailab_2023a</strain>
    </source>
</reference>
<gene>
    <name evidence="2" type="ORF">PYX00_005747</name>
</gene>
<feature type="compositionally biased region" description="Basic and acidic residues" evidence="1">
    <location>
        <begin position="1315"/>
        <end position="1324"/>
    </location>
</feature>
<name>A0AAW2HTF5_9NEOP</name>
<proteinExistence type="predicted"/>
<dbReference type="PANTHER" id="PTHR14918">
    <property type="entry name" value="KICSTOR COMPLEX PROTEIN SZT2"/>
    <property type="match status" value="1"/>
</dbReference>
<feature type="compositionally biased region" description="Basic residues" evidence="1">
    <location>
        <begin position="1325"/>
        <end position="1334"/>
    </location>
</feature>
<feature type="compositionally biased region" description="Basic and acidic residues" evidence="1">
    <location>
        <begin position="1190"/>
        <end position="1203"/>
    </location>
</feature>
<feature type="compositionally biased region" description="Basic and acidic residues" evidence="1">
    <location>
        <begin position="1144"/>
        <end position="1174"/>
    </location>
</feature>
<dbReference type="InterPro" id="IPR033228">
    <property type="entry name" value="SZT2"/>
</dbReference>
<protein>
    <recommendedName>
        <fullName evidence="3">Protein SZT2</fullName>
    </recommendedName>
</protein>
<feature type="compositionally biased region" description="Basic and acidic residues" evidence="1">
    <location>
        <begin position="1272"/>
        <end position="1301"/>
    </location>
</feature>
<organism evidence="2">
    <name type="scientific">Menopon gallinae</name>
    <name type="common">poultry shaft louse</name>
    <dbReference type="NCBI Taxonomy" id="328185"/>
    <lineage>
        <taxon>Eukaryota</taxon>
        <taxon>Metazoa</taxon>
        <taxon>Ecdysozoa</taxon>
        <taxon>Arthropoda</taxon>
        <taxon>Hexapoda</taxon>
        <taxon>Insecta</taxon>
        <taxon>Pterygota</taxon>
        <taxon>Neoptera</taxon>
        <taxon>Paraneoptera</taxon>
        <taxon>Psocodea</taxon>
        <taxon>Troctomorpha</taxon>
        <taxon>Phthiraptera</taxon>
        <taxon>Amblycera</taxon>
        <taxon>Menoponidae</taxon>
        <taxon>Menopon</taxon>
    </lineage>
</organism>